<keyword evidence="2" id="KW-0720">Serine protease</keyword>
<dbReference type="Gene3D" id="2.120.10.30">
    <property type="entry name" value="TolB, C-terminal domain"/>
    <property type="match status" value="2"/>
</dbReference>
<evidence type="ECO:0000256" key="3">
    <source>
        <dbReference type="SAM" id="MobiDB-lite"/>
    </source>
</evidence>
<dbReference type="GO" id="GO:0004177">
    <property type="term" value="F:aminopeptidase activity"/>
    <property type="evidence" value="ECO:0007669"/>
    <property type="project" value="UniProtKB-KW"/>
</dbReference>
<gene>
    <name evidence="5" type="ORF">SAMN04488570_0416</name>
</gene>
<dbReference type="Pfam" id="PF00326">
    <property type="entry name" value="Peptidase_S9"/>
    <property type="match status" value="1"/>
</dbReference>
<feature type="region of interest" description="Disordered" evidence="3">
    <location>
        <begin position="203"/>
        <end position="222"/>
    </location>
</feature>
<dbReference type="InterPro" id="IPR011042">
    <property type="entry name" value="6-blade_b-propeller_TolB-like"/>
</dbReference>
<keyword evidence="5" id="KW-0031">Aminopeptidase</keyword>
<keyword evidence="6" id="KW-1185">Reference proteome</keyword>
<dbReference type="InterPro" id="IPR011659">
    <property type="entry name" value="WD40"/>
</dbReference>
<dbReference type="AlphaFoldDB" id="A0A1H1M006"/>
<reference evidence="6" key="1">
    <citation type="submission" date="2016-10" db="EMBL/GenBank/DDBJ databases">
        <authorList>
            <person name="Varghese N."/>
            <person name="Submissions S."/>
        </authorList>
    </citation>
    <scope>NUCLEOTIDE SEQUENCE [LARGE SCALE GENOMIC DNA]</scope>
    <source>
        <strain evidence="6">DSM 22127</strain>
    </source>
</reference>
<feature type="domain" description="Peptidase S9 prolyl oligopeptidase catalytic" evidence="4">
    <location>
        <begin position="474"/>
        <end position="678"/>
    </location>
</feature>
<dbReference type="PANTHER" id="PTHR42776:SF27">
    <property type="entry name" value="DIPEPTIDYL PEPTIDASE FAMILY MEMBER 6"/>
    <property type="match status" value="1"/>
</dbReference>
<sequence>MRPDDLDLLLACGRPALTPDGTRAVVAVTRPDVASDSYRGGLWVVPTGTSGATGDGPTAARRLTTGERDSAPAVSPDGRWVAFVRAGAGEKPQVHLTALDGGEPLRLTDHPLGVGAPRWSPDGTRLAWSARVPEPGRYGTEDAEGRTPGPEAEPARLVTEPGYRRDGVGWTRDRRQHVFVLALPDLARLGSDPTAGLPELPLVPRQLTDGDADDTEPVWSPDGTTLAFLSSRHEGREDDLRSGVHVVDAGADGPVADPRAVVHGDLAVGGAQWLPDGRLVVTGQDTGPQGRDFVGRKGRAWVTTAPVDRAPEGSVGLRALTEEADLELDGGTADVVVAGGRVLVRDLHRGRGRLLALDPDGSGGPALLLHGELVVGGFAATADGDTVVASVADAGRTGDLALVRDGGPRFLTDVAAPLREAGVRPLAELEATSGDGHPVHGWVVLPDPATHGEGPHPVLLNIHGGPHAQYDWALFDEAQVYAGAGYAVVMCNPRGAAGYGPEHARAVRGALGSVDADDVLAFLDHALASDLPLDADRVGVMGGSYGGYMTALLTTRTDRFAAAVVERGYLDGVSFHGSSDIGWFFPGEYHGSAEAAREQSPMTHVDRVTTPTLVIHSEADWRCPVEQGQRWFAHLRARGVPTELLLFPGEGHELSRSGTPRHRRQRFEEVLRWWGSHLPV</sequence>
<name>A0A1H1M006_9ACTN</name>
<dbReference type="Proteomes" id="UP000198859">
    <property type="component" value="Chromosome I"/>
</dbReference>
<dbReference type="Gene3D" id="3.40.50.1820">
    <property type="entry name" value="alpha/beta hydrolase"/>
    <property type="match status" value="1"/>
</dbReference>
<dbReference type="InterPro" id="IPR029058">
    <property type="entry name" value="AB_hydrolase_fold"/>
</dbReference>
<feature type="region of interest" description="Disordered" evidence="3">
    <location>
        <begin position="134"/>
        <end position="155"/>
    </location>
</feature>
<dbReference type="STRING" id="642780.SAMN04488570_0416"/>
<dbReference type="InterPro" id="IPR001375">
    <property type="entry name" value="Peptidase_S9_cat"/>
</dbReference>
<evidence type="ECO:0000259" key="4">
    <source>
        <dbReference type="Pfam" id="PF00326"/>
    </source>
</evidence>
<organism evidence="5 6">
    <name type="scientific">Nocardioides scoriae</name>
    <dbReference type="NCBI Taxonomy" id="642780"/>
    <lineage>
        <taxon>Bacteria</taxon>
        <taxon>Bacillati</taxon>
        <taxon>Actinomycetota</taxon>
        <taxon>Actinomycetes</taxon>
        <taxon>Propionibacteriales</taxon>
        <taxon>Nocardioidaceae</taxon>
        <taxon>Nocardioides</taxon>
    </lineage>
</organism>
<dbReference type="PANTHER" id="PTHR42776">
    <property type="entry name" value="SERINE PEPTIDASE S9 FAMILY MEMBER"/>
    <property type="match status" value="1"/>
</dbReference>
<proteinExistence type="predicted"/>
<accession>A0A1H1M006</accession>
<dbReference type="OrthoDB" id="3325701at2"/>
<dbReference type="GO" id="GO:0004252">
    <property type="term" value="F:serine-type endopeptidase activity"/>
    <property type="evidence" value="ECO:0007669"/>
    <property type="project" value="TreeGrafter"/>
</dbReference>
<keyword evidence="5" id="KW-0645">Protease</keyword>
<keyword evidence="1" id="KW-0378">Hydrolase</keyword>
<evidence type="ECO:0000313" key="5">
    <source>
        <dbReference type="EMBL" id="SDR79782.1"/>
    </source>
</evidence>
<dbReference type="GO" id="GO:0006508">
    <property type="term" value="P:proteolysis"/>
    <property type="evidence" value="ECO:0007669"/>
    <property type="project" value="InterPro"/>
</dbReference>
<protein>
    <submittedName>
        <fullName evidence="5">Dipeptidyl aminopeptidase/acylaminoacyl peptidase</fullName>
    </submittedName>
</protein>
<evidence type="ECO:0000256" key="1">
    <source>
        <dbReference type="ARBA" id="ARBA00022801"/>
    </source>
</evidence>
<dbReference type="SUPFAM" id="SSF82171">
    <property type="entry name" value="DPP6 N-terminal domain-like"/>
    <property type="match status" value="1"/>
</dbReference>
<dbReference type="Pfam" id="PF07676">
    <property type="entry name" value="PD40"/>
    <property type="match status" value="3"/>
</dbReference>
<dbReference type="SUPFAM" id="SSF53474">
    <property type="entry name" value="alpha/beta-Hydrolases"/>
    <property type="match status" value="1"/>
</dbReference>
<dbReference type="RefSeq" id="WP_091725458.1">
    <property type="nucleotide sequence ID" value="NZ_LT629757.1"/>
</dbReference>
<evidence type="ECO:0000256" key="2">
    <source>
        <dbReference type="ARBA" id="ARBA00022825"/>
    </source>
</evidence>
<evidence type="ECO:0000313" key="6">
    <source>
        <dbReference type="Proteomes" id="UP000198859"/>
    </source>
</evidence>
<dbReference type="EMBL" id="LT629757">
    <property type="protein sequence ID" value="SDR79782.1"/>
    <property type="molecule type" value="Genomic_DNA"/>
</dbReference>